<dbReference type="PANTHER" id="PTHR43235">
    <property type="entry name" value="GLUTAMINE AMIDOTRANSFERASE PB2B2.05-RELATED"/>
    <property type="match status" value="1"/>
</dbReference>
<dbReference type="Proteomes" id="UP000313312">
    <property type="component" value="Unassembled WGS sequence"/>
</dbReference>
<dbReference type="InterPro" id="IPR011697">
    <property type="entry name" value="Peptidase_C26"/>
</dbReference>
<dbReference type="CDD" id="cd01745">
    <property type="entry name" value="GATase1_2"/>
    <property type="match status" value="1"/>
</dbReference>
<dbReference type="EMBL" id="QFCR01000016">
    <property type="protein sequence ID" value="TNK90130.1"/>
    <property type="molecule type" value="Genomic_DNA"/>
</dbReference>
<reference evidence="1 2" key="1">
    <citation type="submission" date="2018-05" db="EMBL/GenBank/DDBJ databases">
        <title>Lactobacillus sanfranciscensis Ah4 draft denome sequence.</title>
        <authorList>
            <person name="Zhang G."/>
        </authorList>
    </citation>
    <scope>NUCLEOTIDE SEQUENCE [LARGE SCALE GENOMIC DNA]</scope>
    <source>
        <strain evidence="1 2">Ah4</strain>
    </source>
</reference>
<accession>A0A5C4TI41</accession>
<dbReference type="SUPFAM" id="SSF52317">
    <property type="entry name" value="Class I glutamine amidotransferase-like"/>
    <property type="match status" value="1"/>
</dbReference>
<proteinExistence type="predicted"/>
<dbReference type="Gene3D" id="3.40.50.880">
    <property type="match status" value="1"/>
</dbReference>
<gene>
    <name evidence="1" type="ORF">DID87_05200</name>
</gene>
<protein>
    <submittedName>
        <fullName evidence="1">Gamma-glutamyl-gamma-aminobutyrate hydrolase</fullName>
    </submittedName>
</protein>
<dbReference type="GO" id="GO:0005829">
    <property type="term" value="C:cytosol"/>
    <property type="evidence" value="ECO:0007669"/>
    <property type="project" value="TreeGrafter"/>
</dbReference>
<dbReference type="PANTHER" id="PTHR43235:SF1">
    <property type="entry name" value="GLUTAMINE AMIDOTRANSFERASE PB2B2.05-RELATED"/>
    <property type="match status" value="1"/>
</dbReference>
<sequence>MKIGITANVNLGEPTKFCLPYANVTPSSFIEVVTQHNQIPVILPVVPPKLVPELVAMVDAVIIPGGQDIASCFFEDVADDKADEYFIPHDEFELAVVKEAIRTKKPILGMCRGHQVINVALGGDLYQDLPEQLPSEVNHEQRNTGELFAHSVKINADSELAKALGEQTKVNSRHHQGLRKIGDDLHVVATAPDGVVEAIESEDGLITGVQWHPEDLWKDDAKQEKLFTDFFNRAKKQHDHN</sequence>
<dbReference type="InterPro" id="IPR029062">
    <property type="entry name" value="Class_I_gatase-like"/>
</dbReference>
<name>A0A5C4TI41_FRUSA</name>
<dbReference type="AlphaFoldDB" id="A0A5C4TI41"/>
<evidence type="ECO:0000313" key="1">
    <source>
        <dbReference type="EMBL" id="TNK90130.1"/>
    </source>
</evidence>
<organism evidence="1 2">
    <name type="scientific">Fructilactobacillus sanfranciscensis</name>
    <name type="common">Lactobacillus sanfranciscensis</name>
    <dbReference type="NCBI Taxonomy" id="1625"/>
    <lineage>
        <taxon>Bacteria</taxon>
        <taxon>Bacillati</taxon>
        <taxon>Bacillota</taxon>
        <taxon>Bacilli</taxon>
        <taxon>Lactobacillales</taxon>
        <taxon>Lactobacillaceae</taxon>
        <taxon>Fructilactobacillus</taxon>
    </lineage>
</organism>
<dbReference type="RefSeq" id="WP_139562461.1">
    <property type="nucleotide sequence ID" value="NZ_JARBEW010000017.1"/>
</dbReference>
<comment type="caution">
    <text evidence="1">The sequence shown here is derived from an EMBL/GenBank/DDBJ whole genome shotgun (WGS) entry which is preliminary data.</text>
</comment>
<dbReference type="InterPro" id="IPR044668">
    <property type="entry name" value="PuuD-like"/>
</dbReference>
<dbReference type="GO" id="GO:0033969">
    <property type="term" value="F:gamma-glutamyl-gamma-aminobutyrate hydrolase activity"/>
    <property type="evidence" value="ECO:0007669"/>
    <property type="project" value="TreeGrafter"/>
</dbReference>
<dbReference type="GO" id="GO:0006598">
    <property type="term" value="P:polyamine catabolic process"/>
    <property type="evidence" value="ECO:0007669"/>
    <property type="project" value="TreeGrafter"/>
</dbReference>
<dbReference type="Pfam" id="PF07722">
    <property type="entry name" value="Peptidase_C26"/>
    <property type="match status" value="1"/>
</dbReference>
<keyword evidence="1" id="KW-0378">Hydrolase</keyword>
<evidence type="ECO:0000313" key="2">
    <source>
        <dbReference type="Proteomes" id="UP000313312"/>
    </source>
</evidence>
<dbReference type="PROSITE" id="PS51273">
    <property type="entry name" value="GATASE_TYPE_1"/>
    <property type="match status" value="1"/>
</dbReference>